<feature type="transmembrane region" description="Helical" evidence="1">
    <location>
        <begin position="6"/>
        <end position="23"/>
    </location>
</feature>
<gene>
    <name evidence="3" type="primary">LOC6902685</name>
</gene>
<dbReference type="AlphaFoldDB" id="A0A6I8UYA0"/>
<evidence type="ECO:0000256" key="1">
    <source>
        <dbReference type="SAM" id="Phobius"/>
    </source>
</evidence>
<dbReference type="FunCoup" id="A0A6I8UYA0">
    <property type="interactions" value="5"/>
</dbReference>
<keyword evidence="1" id="KW-0472">Membrane</keyword>
<accession>A0A6I8UYA0</accession>
<reference evidence="3" key="1">
    <citation type="submission" date="2025-08" db="UniProtKB">
        <authorList>
            <consortium name="RefSeq"/>
        </authorList>
    </citation>
    <scope>IDENTIFICATION</scope>
    <source>
        <strain evidence="3">MV-25-SWS-2005</strain>
        <tissue evidence="3">Whole body</tissue>
    </source>
</reference>
<dbReference type="KEGG" id="dpo:6902685"/>
<dbReference type="Proteomes" id="UP000001819">
    <property type="component" value="Chromosome 4"/>
</dbReference>
<name>A0A6I8UYA0_DROPS</name>
<keyword evidence="2" id="KW-1185">Reference proteome</keyword>
<evidence type="ECO:0000313" key="2">
    <source>
        <dbReference type="Proteomes" id="UP000001819"/>
    </source>
</evidence>
<sequence>MIIGGLFANLLLIAACIYTMRNLSSAEHPYGYVVAGFCLVEGIAGLLRALPVADDEEGGFAFVISSTILEVMPLPMANIEFYLISDLSGVAMLHLLTLIPLIYDVVDKILDDSDPGLTEWLKDLALLGNIGSMAYLANNDDNNPVYFGVVGISFFGRYAADHICFLKDFGCNLAIMTNAGTLYLMTYALTAPPK</sequence>
<proteinExistence type="predicted"/>
<keyword evidence="1" id="KW-1133">Transmembrane helix</keyword>
<dbReference type="InterPro" id="IPR032007">
    <property type="entry name" value="DUF4791"/>
</dbReference>
<organism evidence="2 3">
    <name type="scientific">Drosophila pseudoobscura pseudoobscura</name>
    <name type="common">Fruit fly</name>
    <dbReference type="NCBI Taxonomy" id="46245"/>
    <lineage>
        <taxon>Eukaryota</taxon>
        <taxon>Metazoa</taxon>
        <taxon>Ecdysozoa</taxon>
        <taxon>Arthropoda</taxon>
        <taxon>Hexapoda</taxon>
        <taxon>Insecta</taxon>
        <taxon>Pterygota</taxon>
        <taxon>Neoptera</taxon>
        <taxon>Endopterygota</taxon>
        <taxon>Diptera</taxon>
        <taxon>Brachycera</taxon>
        <taxon>Muscomorpha</taxon>
        <taxon>Ephydroidea</taxon>
        <taxon>Drosophilidae</taxon>
        <taxon>Drosophila</taxon>
        <taxon>Sophophora</taxon>
    </lineage>
</organism>
<dbReference type="RefSeq" id="XP_002133200.3">
    <property type="nucleotide sequence ID" value="XM_002133164.3"/>
</dbReference>
<dbReference type="ExpressionAtlas" id="A0A6I8UYA0">
    <property type="expression patterns" value="baseline"/>
</dbReference>
<evidence type="ECO:0000313" key="3">
    <source>
        <dbReference type="RefSeq" id="XP_002133200.3"/>
    </source>
</evidence>
<dbReference type="InParanoid" id="A0A6I8UYA0"/>
<feature type="transmembrane region" description="Helical" evidence="1">
    <location>
        <begin position="81"/>
        <end position="103"/>
    </location>
</feature>
<dbReference type="Pfam" id="PF16039">
    <property type="entry name" value="DUF4791"/>
    <property type="match status" value="1"/>
</dbReference>
<protein>
    <submittedName>
        <fullName evidence="3">Uncharacterized protein</fullName>
    </submittedName>
</protein>
<feature type="transmembrane region" description="Helical" evidence="1">
    <location>
        <begin position="30"/>
        <end position="50"/>
    </location>
</feature>
<keyword evidence="1" id="KW-0812">Transmembrane</keyword>